<dbReference type="HOGENOM" id="CLU_212089_0_0_5"/>
<reference evidence="1" key="1">
    <citation type="submission" date="2009-01" db="EMBL/GenBank/DDBJ databases">
        <title>The Genome Sequence of Brucella pinnipedialis M292/94/1.</title>
        <authorList>
            <consortium name="The Broad Institute Genome Sequencing Platform"/>
            <person name="Ward D."/>
            <person name="Young S.K."/>
            <person name="Kodira C.D."/>
            <person name="Zeng Q."/>
            <person name="Koehrsen M."/>
            <person name="Alvarado L."/>
            <person name="Berlin A."/>
            <person name="Borenstein D."/>
            <person name="Chen Z."/>
            <person name="Engels R."/>
            <person name="Freedman E."/>
            <person name="Gellesch M."/>
            <person name="Goldberg J."/>
            <person name="Griggs A."/>
            <person name="Gujja S."/>
            <person name="Heiman D."/>
            <person name="Hepburn T."/>
            <person name="Howarth C."/>
            <person name="Jen D."/>
            <person name="Larson L."/>
            <person name="Lewis B."/>
            <person name="Mehta T."/>
            <person name="Park D."/>
            <person name="Pearson M."/>
            <person name="Roberts A."/>
            <person name="Saif S."/>
            <person name="Shea T."/>
            <person name="Shenoy N."/>
            <person name="Sisk P."/>
            <person name="Stolte C."/>
            <person name="Sykes S."/>
            <person name="Walk T."/>
            <person name="White J."/>
            <person name="Yandava C."/>
            <person name="Whatmore A.M."/>
            <person name="Perrett L.L."/>
            <person name="O'Callaghan D."/>
            <person name="Nusbaum C."/>
            <person name="Galagan J."/>
            <person name="Birren B."/>
        </authorList>
    </citation>
    <scope>NUCLEOTIDE SEQUENCE [LARGE SCALE GENOMIC DNA]</scope>
    <source>
        <strain evidence="1">M292/94/1</strain>
    </source>
</reference>
<dbReference type="EMBL" id="EQ999546">
    <property type="protein sequence ID" value="EEZ30786.1"/>
    <property type="molecule type" value="Genomic_DNA"/>
</dbReference>
<dbReference type="GeneID" id="93014930"/>
<protein>
    <submittedName>
        <fullName evidence="1">Uncharacterized protein</fullName>
    </submittedName>
</protein>
<dbReference type="AlphaFoldDB" id="A0A0E1X3Q1"/>
<gene>
    <name evidence="1" type="ORF">BALG_00904</name>
</gene>
<evidence type="ECO:0000313" key="1">
    <source>
        <dbReference type="EMBL" id="EEZ30786.1"/>
    </source>
</evidence>
<dbReference type="Proteomes" id="UP000004659">
    <property type="component" value="Unassembled WGS sequence"/>
</dbReference>
<organism evidence="1">
    <name type="scientific">Brucella pinnipedialis M292/94/1</name>
    <dbReference type="NCBI Taxonomy" id="520462"/>
    <lineage>
        <taxon>Bacteria</taxon>
        <taxon>Pseudomonadati</taxon>
        <taxon>Pseudomonadota</taxon>
        <taxon>Alphaproteobacteria</taxon>
        <taxon>Hyphomicrobiales</taxon>
        <taxon>Brucellaceae</taxon>
        <taxon>Brucella/Ochrobactrum group</taxon>
        <taxon>Brucella</taxon>
    </lineage>
</organism>
<proteinExistence type="predicted"/>
<dbReference type="RefSeq" id="WP_002966730.1">
    <property type="nucleotide sequence ID" value="NZ_EQ999546.1"/>
</dbReference>
<sequence>MRAGAPSIAAIGLRIFLFTAIFTGPAAAFAYTQIGNHAEMNGAGLVLYISLQRTA</sequence>
<name>A0A0E1X3Q1_9HYPH</name>
<accession>A0A0E1X3Q1</accession>